<organism evidence="1 2">
    <name type="scientific">Pseudomonas phage PSA6</name>
    <dbReference type="NCBI Taxonomy" id="3038281"/>
    <lineage>
        <taxon>Viruses</taxon>
        <taxon>Duplodnaviria</taxon>
        <taxon>Heunggongvirae</taxon>
        <taxon>Uroviricota</taxon>
        <taxon>Caudoviricetes</taxon>
        <taxon>Autographivirales</taxon>
        <taxon>Autotranscriptaviridae</taxon>
        <taxon>Studiervirinae</taxon>
        <taxon>Phutvirus</taxon>
        <taxon>Phutvirus PSA6</taxon>
    </lineage>
</organism>
<dbReference type="EMBL" id="OQ716796">
    <property type="protein sequence ID" value="WGH15423.1"/>
    <property type="molecule type" value="Genomic_DNA"/>
</dbReference>
<sequence>MLKQIQHYIDNPEDVPDIPNATADYLKVRLNASYLERTGVLDDLQRAGWSEGKILGFIQGCAAVTEIIEIMQDPSRYEQEGD</sequence>
<protein>
    <submittedName>
        <fullName evidence="1">Uncharacterized protein</fullName>
    </submittedName>
</protein>
<evidence type="ECO:0000313" key="1">
    <source>
        <dbReference type="EMBL" id="WGH15423.1"/>
    </source>
</evidence>
<name>A0AAF0JZT8_9CAUD</name>
<keyword evidence="2" id="KW-1185">Reference proteome</keyword>
<dbReference type="Pfam" id="PF10911">
    <property type="entry name" value="T7-like_Y65"/>
    <property type="match status" value="1"/>
</dbReference>
<accession>A0AAF0JZT8</accession>
<evidence type="ECO:0000313" key="2">
    <source>
        <dbReference type="Proteomes" id="UP001224657"/>
    </source>
</evidence>
<dbReference type="Proteomes" id="UP001224657">
    <property type="component" value="Segment"/>
</dbReference>
<proteinExistence type="predicted"/>
<dbReference type="InterPro" id="IPR020121">
    <property type="entry name" value="Phage_T7-like_6.5"/>
</dbReference>
<reference evidence="1" key="1">
    <citation type="submission" date="2023-03" db="EMBL/GenBank/DDBJ databases">
        <authorList>
            <person name="Cao G."/>
            <person name="Liao Y."/>
        </authorList>
    </citation>
    <scope>NUCLEOTIDE SEQUENCE</scope>
    <source>
        <strain evidence="1">PSA6</strain>
    </source>
</reference>